<name>A0A811BQC3_9VIRU</name>
<reference evidence="1" key="1">
    <citation type="submission" date="2021-04" db="EMBL/GenBank/DDBJ databases">
        <title>Draft Genome Sequence of Pandoravirus japonicus, Isolated from the Sabaishi River of Niigata, Japan.</title>
        <authorList>
            <person name="Hosokawa N."/>
            <person name="Takahashi H."/>
            <person name="Aoki K."/>
            <person name="Takemura M."/>
        </authorList>
    </citation>
    <scope>NUCLEOTIDE SEQUENCE</scope>
</reference>
<protein>
    <submittedName>
        <fullName evidence="1">Uncharacterized protein</fullName>
    </submittedName>
</protein>
<organism evidence="1 2">
    <name type="scientific">Pandoravirus japonicus</name>
    <dbReference type="NCBI Taxonomy" id="2823154"/>
    <lineage>
        <taxon>Viruses</taxon>
        <taxon>Pandoravirus</taxon>
    </lineage>
</organism>
<dbReference type="Proteomes" id="UP001253637">
    <property type="component" value="Segment"/>
</dbReference>
<dbReference type="EMBL" id="LC625835">
    <property type="protein sequence ID" value="BCU03216.1"/>
    <property type="molecule type" value="Genomic_DNA"/>
</dbReference>
<evidence type="ECO:0000313" key="1">
    <source>
        <dbReference type="EMBL" id="BCU03216.1"/>
    </source>
</evidence>
<evidence type="ECO:0000313" key="2">
    <source>
        <dbReference type="Proteomes" id="UP001253637"/>
    </source>
</evidence>
<proteinExistence type="predicted"/>
<accession>A0A811BQC3</accession>
<sequence length="78" mass="8794">MHIRRYSTTRIPARLLDLNKRIYGRRSASHLPHCPPALADFCLSVFWCACGKKKGEPLPVLICDRSAGGCRERVDLSI</sequence>